<dbReference type="Pfam" id="PF06059">
    <property type="entry name" value="DUF930"/>
    <property type="match status" value="1"/>
</dbReference>
<evidence type="ECO:0000313" key="2">
    <source>
        <dbReference type="EMBL" id="ABE61071.1"/>
    </source>
</evidence>
<evidence type="ECO:0000313" key="3">
    <source>
        <dbReference type="Proteomes" id="UP000001953"/>
    </source>
</evidence>
<evidence type="ECO:0000256" key="1">
    <source>
        <dbReference type="SAM" id="SignalP"/>
    </source>
</evidence>
<dbReference type="EMBL" id="CP000319">
    <property type="protein sequence ID" value="ABE61071.1"/>
    <property type="molecule type" value="Genomic_DNA"/>
</dbReference>
<dbReference type="KEGG" id="nha:Nham_0170"/>
<feature type="chain" id="PRO_5004196045" description="DUF930 domain-containing protein" evidence="1">
    <location>
        <begin position="24"/>
        <end position="132"/>
    </location>
</feature>
<organism evidence="2 3">
    <name type="scientific">Nitrobacter hamburgensis (strain DSM 10229 / NCIMB 13809 / X14)</name>
    <dbReference type="NCBI Taxonomy" id="323097"/>
    <lineage>
        <taxon>Bacteria</taxon>
        <taxon>Pseudomonadati</taxon>
        <taxon>Pseudomonadota</taxon>
        <taxon>Alphaproteobacteria</taxon>
        <taxon>Hyphomicrobiales</taxon>
        <taxon>Nitrobacteraceae</taxon>
        <taxon>Nitrobacter</taxon>
    </lineage>
</organism>
<accession>Q1QRS6</accession>
<name>Q1QRS6_NITHX</name>
<keyword evidence="1" id="KW-0732">Signal</keyword>
<keyword evidence="3" id="KW-1185">Reference proteome</keyword>
<reference evidence="2 3" key="1">
    <citation type="submission" date="2006-03" db="EMBL/GenBank/DDBJ databases">
        <title>Complete sequence of chromosome of Nitrobacter hamburgensis X14.</title>
        <authorList>
            <consortium name="US DOE Joint Genome Institute"/>
            <person name="Copeland A."/>
            <person name="Lucas S."/>
            <person name="Lapidus A."/>
            <person name="Barry K."/>
            <person name="Detter J.C."/>
            <person name="Glavina del Rio T."/>
            <person name="Hammon N."/>
            <person name="Israni S."/>
            <person name="Dalin E."/>
            <person name="Tice H."/>
            <person name="Pitluck S."/>
            <person name="Chain P."/>
            <person name="Malfatti S."/>
            <person name="Shin M."/>
            <person name="Vergez L."/>
            <person name="Schmutz J."/>
            <person name="Larimer F."/>
            <person name="Land M."/>
            <person name="Hauser L."/>
            <person name="Kyrpides N."/>
            <person name="Ivanova N."/>
            <person name="Ward B."/>
            <person name="Arp D."/>
            <person name="Klotz M."/>
            <person name="Stein L."/>
            <person name="O'Mullan G."/>
            <person name="Starkenburg S."/>
            <person name="Sayavedra L."/>
            <person name="Poret-Peterson A.T."/>
            <person name="Gentry M.E."/>
            <person name="Bruce D."/>
            <person name="Richardson P."/>
        </authorList>
    </citation>
    <scope>NUCLEOTIDE SEQUENCE [LARGE SCALE GENOMIC DNA]</scope>
    <source>
        <strain evidence="3">DSM 10229 / NCIMB 13809 / X14</strain>
    </source>
</reference>
<sequence>MPSAKSILLICAFALTVMAPAGATDPRFIASLGKLDPQTRLEQICDLAAVKHIGKSGKLPKPDRAKSNVITPPRHHGDTIVANGGAFRSGGKWYAFSFKCKGSPDHLDVLSFTYRVGAMIPKSKWPEYGLWD</sequence>
<dbReference type="eggNOG" id="ENOG5032WE5">
    <property type="taxonomic scope" value="Bacteria"/>
</dbReference>
<dbReference type="STRING" id="323097.Nham_0170"/>
<proteinExistence type="predicted"/>
<evidence type="ECO:0008006" key="4">
    <source>
        <dbReference type="Google" id="ProtNLM"/>
    </source>
</evidence>
<dbReference type="AlphaFoldDB" id="Q1QRS6"/>
<feature type="signal peptide" evidence="1">
    <location>
        <begin position="1"/>
        <end position="23"/>
    </location>
</feature>
<dbReference type="Proteomes" id="UP000001953">
    <property type="component" value="Chromosome"/>
</dbReference>
<protein>
    <recommendedName>
        <fullName evidence="4">DUF930 domain-containing protein</fullName>
    </recommendedName>
</protein>
<dbReference type="InterPro" id="IPR009273">
    <property type="entry name" value="DUF930"/>
</dbReference>
<dbReference type="OrthoDB" id="9804158at2"/>
<dbReference type="HOGENOM" id="CLU_141560_0_0_5"/>
<gene>
    <name evidence="2" type="ordered locus">Nham_0170</name>
</gene>